<proteinExistence type="inferred from homology"/>
<dbReference type="RefSeq" id="XP_017986042.1">
    <property type="nucleotide sequence ID" value="XM_018130553.1"/>
</dbReference>
<dbReference type="GO" id="GO:0006887">
    <property type="term" value="P:exocytosis"/>
    <property type="evidence" value="ECO:0007669"/>
    <property type="project" value="UniProtKB-ARBA"/>
</dbReference>
<dbReference type="PANTHER" id="PTHR10972">
    <property type="entry name" value="OXYSTEROL-BINDING PROTEIN-RELATED"/>
    <property type="match status" value="1"/>
</dbReference>
<dbReference type="InterPro" id="IPR018494">
    <property type="entry name" value="Oxysterol-bd_CS"/>
</dbReference>
<dbReference type="InterPro" id="IPR000648">
    <property type="entry name" value="Oxysterol-bd"/>
</dbReference>
<dbReference type="FunFam" id="2.40.160.120:FF:000010">
    <property type="entry name" value="Oxysterol-binding protein homolog 4"/>
    <property type="match status" value="1"/>
</dbReference>
<dbReference type="GO" id="GO:0005829">
    <property type="term" value="C:cytosol"/>
    <property type="evidence" value="ECO:0007669"/>
    <property type="project" value="TreeGrafter"/>
</dbReference>
<comment type="similarity">
    <text evidence="1 2">Belongs to the OSBP family.</text>
</comment>
<dbReference type="Proteomes" id="UP000243052">
    <property type="component" value="Chromosome ii"/>
</dbReference>
<dbReference type="GO" id="GO:0016020">
    <property type="term" value="C:membrane"/>
    <property type="evidence" value="ECO:0007669"/>
    <property type="project" value="TreeGrafter"/>
</dbReference>
<evidence type="ECO:0000313" key="3">
    <source>
        <dbReference type="EMBL" id="AMD19046.1"/>
    </source>
</evidence>
<accession>A0A109UWV9</accession>
<dbReference type="PANTHER" id="PTHR10972:SF184">
    <property type="entry name" value="OXYSTEROL-BINDING PROTEIN HOMOLOG 4-RELATED"/>
    <property type="match status" value="1"/>
</dbReference>
<dbReference type="Gene3D" id="6.10.250.1430">
    <property type="match status" value="1"/>
</dbReference>
<dbReference type="GO" id="GO:0030011">
    <property type="term" value="P:maintenance of cell polarity"/>
    <property type="evidence" value="ECO:0007669"/>
    <property type="project" value="UniProtKB-ARBA"/>
</dbReference>
<dbReference type="GO" id="GO:0008142">
    <property type="term" value="F:oxysterol binding"/>
    <property type="evidence" value="ECO:0007669"/>
    <property type="project" value="TreeGrafter"/>
</dbReference>
<dbReference type="GO" id="GO:0006897">
    <property type="term" value="P:endocytosis"/>
    <property type="evidence" value="ECO:0007669"/>
    <property type="project" value="UniProtKB-ARBA"/>
</dbReference>
<reference evidence="3 4" key="1">
    <citation type="submission" date="2016-01" db="EMBL/GenBank/DDBJ databases">
        <title>Genome sequence of the yeast Holleya sinecauda.</title>
        <authorList>
            <person name="Dietrich F.S."/>
        </authorList>
    </citation>
    <scope>NUCLEOTIDE SEQUENCE [LARGE SCALE GENOMIC DNA]</scope>
    <source>
        <strain evidence="3 4">ATCC 58844</strain>
    </source>
</reference>
<dbReference type="EMBL" id="CP014242">
    <property type="protein sequence ID" value="AMD19046.1"/>
    <property type="molecule type" value="Genomic_DNA"/>
</dbReference>
<sequence length="423" mass="48030">MSHYMNASSWTSFLESITSFSGDLSTSTAPPFILSPTSLVEYSQNWGETFELALDATSIINTEDGKPAEELRMLKIVKWFVSTLKSQYISRSQESGSEKKPLNPFLGEIFVGKWPNEQHPEHGETILLAEQVSHHPPVTAYTLINDKKKVRLEGYNQVKASLSRMILSVKQYGHAVLSLDELDEHYLITFPPLHLEGLLIASPCVELEGKSYIQSSTGLFCVFEYSGKGYFTGKRNSFKARIFRSQGDAEDKEKALYTIRGLWSDISYISEGAGSSNATAEKVFYNAKKSSFKHLQVKPIEEQFHLESRRAWDKVARAIRSGDYEAIHKEKSAIEQHNRDLRKQEKAEGIQWQTRWFQPIDYSNAPESSDKLFKSLANAAGLSTDNVPSGTMVKDLDSRKKRIPAIHWRFVRSNWDNEKEVTL</sequence>
<dbReference type="GO" id="GO:0034727">
    <property type="term" value="P:piecemeal microautophagy of the nucleus"/>
    <property type="evidence" value="ECO:0007669"/>
    <property type="project" value="UniProtKB-ARBA"/>
</dbReference>
<dbReference type="Pfam" id="PF01237">
    <property type="entry name" value="Oxysterol_BP"/>
    <property type="match status" value="1"/>
</dbReference>
<dbReference type="OrthoDB" id="14833at2759"/>
<dbReference type="Gene3D" id="3.30.70.3490">
    <property type="match status" value="1"/>
</dbReference>
<name>A0A109UWV9_9SACH</name>
<organism evidence="3 4">
    <name type="scientific">Eremothecium sinecaudum</name>
    <dbReference type="NCBI Taxonomy" id="45286"/>
    <lineage>
        <taxon>Eukaryota</taxon>
        <taxon>Fungi</taxon>
        <taxon>Dikarya</taxon>
        <taxon>Ascomycota</taxon>
        <taxon>Saccharomycotina</taxon>
        <taxon>Saccharomycetes</taxon>
        <taxon>Saccharomycetales</taxon>
        <taxon>Saccharomycetaceae</taxon>
        <taxon>Eremothecium</taxon>
    </lineage>
</organism>
<dbReference type="PROSITE" id="PS01013">
    <property type="entry name" value="OSBP"/>
    <property type="match status" value="1"/>
</dbReference>
<keyword evidence="4" id="KW-1185">Reference proteome</keyword>
<evidence type="ECO:0000256" key="1">
    <source>
        <dbReference type="ARBA" id="ARBA00008842"/>
    </source>
</evidence>
<evidence type="ECO:0000256" key="2">
    <source>
        <dbReference type="RuleBase" id="RU003844"/>
    </source>
</evidence>
<dbReference type="SUPFAM" id="SSF144000">
    <property type="entry name" value="Oxysterol-binding protein-like"/>
    <property type="match status" value="1"/>
</dbReference>
<dbReference type="AlphaFoldDB" id="A0A109UWV9"/>
<dbReference type="Gene3D" id="2.40.160.120">
    <property type="match status" value="1"/>
</dbReference>
<gene>
    <name evidence="3" type="ORF">AW171_hschr2855</name>
</gene>
<evidence type="ECO:0000313" key="4">
    <source>
        <dbReference type="Proteomes" id="UP000243052"/>
    </source>
</evidence>
<dbReference type="GO" id="GO:0120015">
    <property type="term" value="F:sterol transfer activity"/>
    <property type="evidence" value="ECO:0007669"/>
    <property type="project" value="UniProtKB-ARBA"/>
</dbReference>
<dbReference type="InterPro" id="IPR037239">
    <property type="entry name" value="OSBP_sf"/>
</dbReference>
<dbReference type="Gene3D" id="1.10.287.2720">
    <property type="match status" value="1"/>
</dbReference>
<protein>
    <submittedName>
        <fullName evidence="3">HBR145Cp</fullName>
    </submittedName>
</protein>
<dbReference type="STRING" id="45286.A0A109UWV9"/>
<dbReference type="GeneID" id="28722500"/>